<feature type="non-terminal residue" evidence="1">
    <location>
        <position position="53"/>
    </location>
</feature>
<comment type="caution">
    <text evidence="1">The sequence shown here is derived from an EMBL/GenBank/DDBJ whole genome shotgun (WGS) entry which is preliminary data.</text>
</comment>
<dbReference type="AlphaFoldDB" id="X1PJZ8"/>
<sequence>MWANLIKEIKELSQARVYKNSTEVCRLRGVSFTVWDVITAAIISGLNILVVGE</sequence>
<evidence type="ECO:0000313" key="1">
    <source>
        <dbReference type="EMBL" id="GAI42851.1"/>
    </source>
</evidence>
<name>X1PJZ8_9ZZZZ</name>
<proteinExistence type="predicted"/>
<organism evidence="1">
    <name type="scientific">marine sediment metagenome</name>
    <dbReference type="NCBI Taxonomy" id="412755"/>
    <lineage>
        <taxon>unclassified sequences</taxon>
        <taxon>metagenomes</taxon>
        <taxon>ecological metagenomes</taxon>
    </lineage>
</organism>
<reference evidence="1" key="1">
    <citation type="journal article" date="2014" name="Front. Microbiol.">
        <title>High frequency of phylogenetically diverse reductive dehalogenase-homologous genes in deep subseafloor sedimentary metagenomes.</title>
        <authorList>
            <person name="Kawai M."/>
            <person name="Futagami T."/>
            <person name="Toyoda A."/>
            <person name="Takaki Y."/>
            <person name="Nishi S."/>
            <person name="Hori S."/>
            <person name="Arai W."/>
            <person name="Tsubouchi T."/>
            <person name="Morono Y."/>
            <person name="Uchiyama I."/>
            <person name="Ito T."/>
            <person name="Fujiyama A."/>
            <person name="Inagaki F."/>
            <person name="Takami H."/>
        </authorList>
    </citation>
    <scope>NUCLEOTIDE SEQUENCE</scope>
    <source>
        <strain evidence="1">Expedition CK06-06</strain>
    </source>
</reference>
<gene>
    <name evidence="1" type="ORF">S06H3_48538</name>
</gene>
<accession>X1PJZ8</accession>
<protein>
    <submittedName>
        <fullName evidence="1">Uncharacterized protein</fullName>
    </submittedName>
</protein>
<dbReference type="EMBL" id="BARV01030569">
    <property type="protein sequence ID" value="GAI42851.1"/>
    <property type="molecule type" value="Genomic_DNA"/>
</dbReference>